<dbReference type="SUPFAM" id="SSF48576">
    <property type="entry name" value="Terpenoid synthases"/>
    <property type="match status" value="1"/>
</dbReference>
<dbReference type="PATRIC" id="fig|66969.6.peg.1451"/>
<name>A0A0W1ADP1_9GAMM</name>
<reference evidence="7 8" key="1">
    <citation type="submission" date="2015-11" db="EMBL/GenBank/DDBJ databases">
        <title>Genomic analysis of 38 Legionella species identifies large and diverse effector repertoires.</title>
        <authorList>
            <person name="Burstein D."/>
            <person name="Amaro F."/>
            <person name="Zusman T."/>
            <person name="Lifshitz Z."/>
            <person name="Cohen O."/>
            <person name="Gilbert J.A."/>
            <person name="Pupko T."/>
            <person name="Shuman H.A."/>
            <person name="Segal G."/>
        </authorList>
    </citation>
    <scope>NUCLEOTIDE SEQUENCE [LARGE SCALE GENOMIC DNA]</scope>
    <source>
        <strain evidence="7 8">ATCC 51914</strain>
    </source>
</reference>
<evidence type="ECO:0000256" key="3">
    <source>
        <dbReference type="ARBA" id="ARBA00022679"/>
    </source>
</evidence>
<protein>
    <submittedName>
        <fullName evidence="7">Octaprenyl diphosphate synthase IspB</fullName>
    </submittedName>
</protein>
<keyword evidence="8" id="KW-1185">Reference proteome</keyword>
<dbReference type="STRING" id="66969.Lwal_1323"/>
<gene>
    <name evidence="7" type="primary">ispB</name>
    <name evidence="7" type="ORF">Lwal_1323</name>
</gene>
<dbReference type="CDD" id="cd00685">
    <property type="entry name" value="Trans_IPPS_HT"/>
    <property type="match status" value="1"/>
</dbReference>
<keyword evidence="4" id="KW-0479">Metal-binding</keyword>
<proteinExistence type="inferred from homology"/>
<comment type="similarity">
    <text evidence="2 6">Belongs to the FPP/GGPP synthase family.</text>
</comment>
<dbReference type="SFLD" id="SFLDS00005">
    <property type="entry name" value="Isoprenoid_Synthase_Type_I"/>
    <property type="match status" value="1"/>
</dbReference>
<evidence type="ECO:0000313" key="8">
    <source>
        <dbReference type="Proteomes" id="UP000054729"/>
    </source>
</evidence>
<evidence type="ECO:0000256" key="6">
    <source>
        <dbReference type="RuleBase" id="RU004466"/>
    </source>
</evidence>
<dbReference type="RefSeq" id="WP_058480032.1">
    <property type="nucleotide sequence ID" value="NZ_CAAAIQ010000007.1"/>
</dbReference>
<dbReference type="Gene3D" id="1.10.600.10">
    <property type="entry name" value="Farnesyl Diphosphate Synthase"/>
    <property type="match status" value="1"/>
</dbReference>
<dbReference type="OrthoDB" id="9805316at2"/>
<dbReference type="PANTHER" id="PTHR12001:SF69">
    <property type="entry name" value="ALL TRANS-POLYPRENYL-DIPHOSPHATE SYNTHASE PDSS1"/>
    <property type="match status" value="1"/>
</dbReference>
<dbReference type="Pfam" id="PF00348">
    <property type="entry name" value="polyprenyl_synt"/>
    <property type="match status" value="1"/>
</dbReference>
<dbReference type="GO" id="GO:0008299">
    <property type="term" value="P:isoprenoid biosynthetic process"/>
    <property type="evidence" value="ECO:0007669"/>
    <property type="project" value="InterPro"/>
</dbReference>
<dbReference type="InterPro" id="IPR008949">
    <property type="entry name" value="Isoprenoid_synthase_dom_sf"/>
</dbReference>
<dbReference type="PANTHER" id="PTHR12001">
    <property type="entry name" value="GERANYLGERANYL PYROPHOSPHATE SYNTHASE"/>
    <property type="match status" value="1"/>
</dbReference>
<dbReference type="GO" id="GO:0046872">
    <property type="term" value="F:metal ion binding"/>
    <property type="evidence" value="ECO:0007669"/>
    <property type="project" value="UniProtKB-KW"/>
</dbReference>
<keyword evidence="3 6" id="KW-0808">Transferase</keyword>
<evidence type="ECO:0000256" key="1">
    <source>
        <dbReference type="ARBA" id="ARBA00001946"/>
    </source>
</evidence>
<dbReference type="EMBL" id="LNZB01000036">
    <property type="protein sequence ID" value="KTD79251.1"/>
    <property type="molecule type" value="Genomic_DNA"/>
</dbReference>
<evidence type="ECO:0000256" key="5">
    <source>
        <dbReference type="ARBA" id="ARBA00022842"/>
    </source>
</evidence>
<dbReference type="InterPro" id="IPR000092">
    <property type="entry name" value="Polyprenyl_synt"/>
</dbReference>
<organism evidence="7 8">
    <name type="scientific">Legionella waltersii</name>
    <dbReference type="NCBI Taxonomy" id="66969"/>
    <lineage>
        <taxon>Bacteria</taxon>
        <taxon>Pseudomonadati</taxon>
        <taxon>Pseudomonadota</taxon>
        <taxon>Gammaproteobacteria</taxon>
        <taxon>Legionellales</taxon>
        <taxon>Legionellaceae</taxon>
        <taxon>Legionella</taxon>
    </lineage>
</organism>
<dbReference type="AlphaFoldDB" id="A0A0W1ADP1"/>
<dbReference type="GO" id="GO:0004659">
    <property type="term" value="F:prenyltransferase activity"/>
    <property type="evidence" value="ECO:0007669"/>
    <property type="project" value="InterPro"/>
</dbReference>
<evidence type="ECO:0000256" key="4">
    <source>
        <dbReference type="ARBA" id="ARBA00022723"/>
    </source>
</evidence>
<accession>A0A0W1ADP1</accession>
<evidence type="ECO:0000256" key="2">
    <source>
        <dbReference type="ARBA" id="ARBA00006706"/>
    </source>
</evidence>
<comment type="caution">
    <text evidence="7">The sequence shown here is derived from an EMBL/GenBank/DDBJ whole genome shotgun (WGS) entry which is preliminary data.</text>
</comment>
<dbReference type="InterPro" id="IPR033749">
    <property type="entry name" value="Polyprenyl_synt_CS"/>
</dbReference>
<dbReference type="PROSITE" id="PS00723">
    <property type="entry name" value="POLYPRENYL_SYNTHASE_1"/>
    <property type="match status" value="1"/>
</dbReference>
<dbReference type="Proteomes" id="UP000054729">
    <property type="component" value="Unassembled WGS sequence"/>
</dbReference>
<evidence type="ECO:0000313" key="7">
    <source>
        <dbReference type="EMBL" id="KTD79251.1"/>
    </source>
</evidence>
<keyword evidence="5" id="KW-0460">Magnesium</keyword>
<sequence length="322" mass="35455">MTIDRLRELVQDDFDAVNHLIVDKIQSQVGLIHDLSQHIVESGGKRLRPLVVLLASNACDYKGRDHISLAAMVEFFHTATLLHDDVIDESTLRRGRQTANSIWGSKASVLVGDYLFTQSVQLMVEVGITEILNLLANTSHQITCGEVKQLANRHNPALNLDDYLDVIRAKTALLFAAAACIGPILTSAPIEVQNGLYNYGMHLGNAFQLIDDALDYCSDTFTLGKNIGDDLADGKATLPLIHALQNGTPSQQELIKESLKEGSLRYLPDILIAIEQTEAIPFTKRVAAQEVDSALTHLEVVPDSIYKTALVDLARFALERNY</sequence>
<comment type="cofactor">
    <cofactor evidence="1">
        <name>Mg(2+)</name>
        <dbReference type="ChEBI" id="CHEBI:18420"/>
    </cofactor>
</comment>